<gene>
    <name evidence="5" type="ORF">PLEPLA_LOCUS14748</name>
</gene>
<feature type="compositionally biased region" description="Basic and acidic residues" evidence="3">
    <location>
        <begin position="1"/>
        <end position="18"/>
    </location>
</feature>
<dbReference type="Pfam" id="PF08742">
    <property type="entry name" value="C8"/>
    <property type="match status" value="1"/>
</dbReference>
<dbReference type="Pfam" id="PF00100">
    <property type="entry name" value="Zona_pellucida"/>
    <property type="match status" value="1"/>
</dbReference>
<organism evidence="5 6">
    <name type="scientific">Pleuronectes platessa</name>
    <name type="common">European plaice</name>
    <dbReference type="NCBI Taxonomy" id="8262"/>
    <lineage>
        <taxon>Eukaryota</taxon>
        <taxon>Metazoa</taxon>
        <taxon>Chordata</taxon>
        <taxon>Craniata</taxon>
        <taxon>Vertebrata</taxon>
        <taxon>Euteleostomi</taxon>
        <taxon>Actinopterygii</taxon>
        <taxon>Neopterygii</taxon>
        <taxon>Teleostei</taxon>
        <taxon>Neoteleostei</taxon>
        <taxon>Acanthomorphata</taxon>
        <taxon>Carangaria</taxon>
        <taxon>Pleuronectiformes</taxon>
        <taxon>Pleuronectoidei</taxon>
        <taxon>Pleuronectidae</taxon>
        <taxon>Pleuronectes</taxon>
    </lineage>
</organism>
<keyword evidence="2" id="KW-1015">Disulfide bond</keyword>
<protein>
    <recommendedName>
        <fullName evidence="4">ZP domain-containing protein</fullName>
    </recommendedName>
</protein>
<feature type="compositionally biased region" description="Basic and acidic residues" evidence="3">
    <location>
        <begin position="25"/>
        <end position="34"/>
    </location>
</feature>
<proteinExistence type="predicted"/>
<evidence type="ECO:0000256" key="2">
    <source>
        <dbReference type="ARBA" id="ARBA00023157"/>
    </source>
</evidence>
<keyword evidence="1" id="KW-0732">Signal</keyword>
<dbReference type="Proteomes" id="UP001153269">
    <property type="component" value="Unassembled WGS sequence"/>
</dbReference>
<name>A0A9N7YCV0_PLEPL</name>
<dbReference type="PANTHER" id="PTHR14002">
    <property type="entry name" value="ENDOGLIN/TGF-BETA RECEPTOR TYPE III"/>
    <property type="match status" value="1"/>
</dbReference>
<comment type="caution">
    <text evidence="5">The sequence shown here is derived from an EMBL/GenBank/DDBJ whole genome shotgun (WGS) entry which is preliminary data.</text>
</comment>
<dbReference type="SMART" id="SM00832">
    <property type="entry name" value="C8"/>
    <property type="match status" value="1"/>
</dbReference>
<evidence type="ECO:0000313" key="6">
    <source>
        <dbReference type="Proteomes" id="UP001153269"/>
    </source>
</evidence>
<dbReference type="PROSITE" id="PS51034">
    <property type="entry name" value="ZP_2"/>
    <property type="match status" value="1"/>
</dbReference>
<dbReference type="EMBL" id="CADEAL010000918">
    <property type="protein sequence ID" value="CAB1426810.1"/>
    <property type="molecule type" value="Genomic_DNA"/>
</dbReference>
<evidence type="ECO:0000259" key="4">
    <source>
        <dbReference type="PROSITE" id="PS51034"/>
    </source>
</evidence>
<dbReference type="SMART" id="SM00241">
    <property type="entry name" value="ZP"/>
    <property type="match status" value="1"/>
</dbReference>
<dbReference type="InterPro" id="IPR055355">
    <property type="entry name" value="ZP-C"/>
</dbReference>
<dbReference type="Gene3D" id="2.60.40.3210">
    <property type="entry name" value="Zona pellucida, ZP-N domain"/>
    <property type="match status" value="1"/>
</dbReference>
<reference evidence="5" key="1">
    <citation type="submission" date="2020-03" db="EMBL/GenBank/DDBJ databases">
        <authorList>
            <person name="Weist P."/>
        </authorList>
    </citation>
    <scope>NUCLEOTIDE SEQUENCE</scope>
</reference>
<feature type="domain" description="ZP" evidence="4">
    <location>
        <begin position="599"/>
        <end position="828"/>
    </location>
</feature>
<dbReference type="InterPro" id="IPR001507">
    <property type="entry name" value="ZP_dom"/>
</dbReference>
<dbReference type="PANTHER" id="PTHR14002:SF50">
    <property type="entry name" value="ALPHA-TECTORIN-LIKE-RELATED"/>
    <property type="match status" value="1"/>
</dbReference>
<accession>A0A9N7YCV0</accession>
<evidence type="ECO:0000256" key="3">
    <source>
        <dbReference type="SAM" id="MobiDB-lite"/>
    </source>
</evidence>
<dbReference type="InterPro" id="IPR014853">
    <property type="entry name" value="VWF/SSPO/ZAN-like_Cys-rich_dom"/>
</dbReference>
<evidence type="ECO:0000313" key="5">
    <source>
        <dbReference type="EMBL" id="CAB1426810.1"/>
    </source>
</evidence>
<sequence length="849" mass="93278">MFRDRSQFSHKDQKENVLRTKQVNRHRDSVRQRPESSTQTIGPKRPVKRLLQHKAAALQFLPRSRSAASMFNILHLAALSVLAGTATTQIFTGSAELNITSCPINLYGQKYDKIYVSFNASRFTVCSNGQYESGIKNDCILISAGAADRGSLVTFPMVIPTGSELHNKLPNLKHAGKCGHVITLNDSTQAPIQTIELGNFEPQAVLGIKTLPGYTASHLELDVEVNGLTVFKQRFPTIVTIAGLFTEISGCRRSGVVYKTNTTVRDPSSCSTVSCDASGVATAVSGCDPMETCNGNGSCIISNNVCTVIGSTVIGFAGQVQAVPDRCGYNLFKSTSIPGFQVVGVFQERRRKDVSFLKRVILQLDAGGVQISLEQGSRALLDTRELRLNTTAMVVHGWELTKDQTGVTAKMSASNFTVSVHFDGSITHIHLTGPNGHDAHGFCGNSSRTVSEEKVSTHSVSGCDKQYNEAADLTINCKASTDWCNLLKQAPFTACSMQHDPEPFITACTQALCKYPEGDGLKCHFLEAYARTCSLSNITVEEWKSETRCSAFYQGSCQDTFCSDHEFCGQKSNGGTGCVCRAMFASKYNSTSTFGEPMVCEQNAAKLTMAKCLLENKGIDFSVLHLNDEACKGEMDKETHMVTFGFDRTKTCGAVILANNSQILYKNTIVNRNSSMYGIINRQDSVHLDFSCLYDQPDIRTFTFTLKDSSVTQQITSGQWIYNLTMKAYKDLITKEALPQRTEMQLDETFPSPNGSLRYDLIIKGCPNPADSTVEVKNNGQGPSNSFSFNTFQFSGQDGEVFLHCRVTLCVKKGNNCIPRCGPGDRRRRSIMSKYEDENPAFIKLAWTY</sequence>
<evidence type="ECO:0000256" key="1">
    <source>
        <dbReference type="ARBA" id="ARBA00022729"/>
    </source>
</evidence>
<dbReference type="InterPro" id="IPR042235">
    <property type="entry name" value="ZP-C_dom"/>
</dbReference>
<dbReference type="AlphaFoldDB" id="A0A9N7YCV0"/>
<dbReference type="Gene3D" id="2.60.40.4100">
    <property type="entry name" value="Zona pellucida, ZP-C domain"/>
    <property type="match status" value="1"/>
</dbReference>
<feature type="region of interest" description="Disordered" evidence="3">
    <location>
        <begin position="1"/>
        <end position="45"/>
    </location>
</feature>
<keyword evidence="6" id="KW-1185">Reference proteome</keyword>